<evidence type="ECO:0000313" key="4">
    <source>
        <dbReference type="Proteomes" id="UP000324800"/>
    </source>
</evidence>
<evidence type="ECO:0000256" key="1">
    <source>
        <dbReference type="SAM" id="MobiDB-lite"/>
    </source>
</evidence>
<dbReference type="PANTHER" id="PTHR42264:SF3">
    <property type="entry name" value="F-BOX DOMAIN-CONTAINING PROTEIN-RELATED"/>
    <property type="match status" value="1"/>
</dbReference>
<proteinExistence type="predicted"/>
<keyword evidence="2" id="KW-1133">Transmembrane helix</keyword>
<feature type="compositionally biased region" description="Low complexity" evidence="1">
    <location>
        <begin position="1042"/>
        <end position="1057"/>
    </location>
</feature>
<feature type="non-terminal residue" evidence="3">
    <location>
        <position position="1357"/>
    </location>
</feature>
<dbReference type="EMBL" id="SNRW01008536">
    <property type="protein sequence ID" value="KAA6379372.1"/>
    <property type="molecule type" value="Genomic_DNA"/>
</dbReference>
<keyword evidence="2" id="KW-0812">Transmembrane</keyword>
<comment type="caution">
    <text evidence="3">The sequence shown here is derived from an EMBL/GenBank/DDBJ whole genome shotgun (WGS) entry which is preliminary data.</text>
</comment>
<feature type="region of interest" description="Disordered" evidence="1">
    <location>
        <begin position="1227"/>
        <end position="1262"/>
    </location>
</feature>
<gene>
    <name evidence="3" type="ORF">EZS28_025101</name>
</gene>
<dbReference type="PANTHER" id="PTHR42264">
    <property type="entry name" value="EPHRIN_REC_LIKE DOMAIN-CONTAINING PROTEIN"/>
    <property type="match status" value="1"/>
</dbReference>
<dbReference type="Proteomes" id="UP000324800">
    <property type="component" value="Unassembled WGS sequence"/>
</dbReference>
<evidence type="ECO:0000313" key="3">
    <source>
        <dbReference type="EMBL" id="KAA6379372.1"/>
    </source>
</evidence>
<evidence type="ECO:0000256" key="2">
    <source>
        <dbReference type="SAM" id="Phobius"/>
    </source>
</evidence>
<feature type="region of interest" description="Disordered" evidence="1">
    <location>
        <begin position="1042"/>
        <end position="1071"/>
    </location>
</feature>
<feature type="compositionally biased region" description="Low complexity" evidence="1">
    <location>
        <begin position="1232"/>
        <end position="1248"/>
    </location>
</feature>
<feature type="transmembrane region" description="Helical" evidence="2">
    <location>
        <begin position="934"/>
        <end position="959"/>
    </location>
</feature>
<organism evidence="3 4">
    <name type="scientific">Streblomastix strix</name>
    <dbReference type="NCBI Taxonomy" id="222440"/>
    <lineage>
        <taxon>Eukaryota</taxon>
        <taxon>Metamonada</taxon>
        <taxon>Preaxostyla</taxon>
        <taxon>Oxymonadida</taxon>
        <taxon>Streblomastigidae</taxon>
        <taxon>Streblomastix</taxon>
    </lineage>
</organism>
<reference evidence="3 4" key="1">
    <citation type="submission" date="2019-03" db="EMBL/GenBank/DDBJ databases">
        <title>Single cell metagenomics reveals metabolic interactions within the superorganism composed of flagellate Streblomastix strix and complex community of Bacteroidetes bacteria on its surface.</title>
        <authorList>
            <person name="Treitli S.C."/>
            <person name="Kolisko M."/>
            <person name="Husnik F."/>
            <person name="Keeling P."/>
            <person name="Hampl V."/>
        </authorList>
    </citation>
    <scope>NUCLEOTIDE SEQUENCE [LARGE SCALE GENOMIC DNA]</scope>
    <source>
        <strain evidence="3">ST1C</strain>
    </source>
</reference>
<name>A0A5J4VA79_9EUKA</name>
<sequence>MSSIIMNAGHLKLKDSTFLGEAYTSIGSAIRAYPTGPSTIDVEGVLFKGLGDGQGTNGGAVYVDMRQFDVQMSFKRCIFIGNKADYGSNVFIRYSTTSQRINRNSFIGCTSIVENSQESDISVCYSIGDNDNEIFIDERNLIHSSWNRQKSEGVVRFIANSDFNHTIDSSLKCGSISKPCNTYQTLIEYIQFEHESDDGSTGRVETLIFGEGKISSPFIDLSLARSDIINIVGCGDQLTEIYPQQSSLQAMIYSGFNQIIVVEKICIANSPASPLIGFIRTQGAESGLVMQDMRVQGYLETSPYNTMLEPPYLFSIEGFVHLQDVIFEHIYLRTGTILQVVGLRRIADDSRIEQLGKTSIGFYRCIFDDITSNESVLISLNEKDLVGSSTPSEINKISNVQNSEKTTKFVIEDTIFSDCATSLLLGNKNAKGGLLNLKNKKVRFEILNSEYRNIAVKSRNMLYLAWGVYEPDSQQINILTITETFFTNCSALIPEMDEKVVESQITQGQQPSNQTINQFINIQQSNELYTNGSIIFDNLYKYGLIFINNLNQEINDSINLATIDITSLFMSNCHSAIGSALTVTRLTLNLQESVFVEPMCYGNMLYLNQTQTSINNCYFNGYNNTLSDIITEDGQSISDAFCPNNPQYFSSIEYALVYITLGRYISNNDIYKDTRIGAIRIDSAVVELKNVQFSDPWEESSQLDGSLLMIACKGESYLNIIDPTVNQMTEENCKEKSQNSSSISNENENECQFGIVFDDICKFQLSDAFKLPPMPVPRLKSAKVVVNVDKDQEAMQFVIEGEQFVLSLFTVQIVELENKTIEEIKEEQTLNKQQNQMNDELVRDDKGYLIWPLKDATKLPIFAHGKVRSSNKAKFSMRDYSWLDNRQKCYGIQISNDRKQFYGLDGGNESVRLEVEIEEGEQFVNFIRFQLAEWWAWVVPPIVVGSLTLIISGIVYILWKDRYEKNKEVEHLKELQEQKQKRLKLEEINHLDQDLQNEDGENHTMIITEEDEVKTQLPKVNLTESQSSIHFISIRNAHQQTQSQNLLESESKSQSSSTLPIKQKSHLQINPRDDEQFADVMKVIDKVSQSSSQSENIPSVQQQLETPQAWQEQLITESYEAFPNLTRVPSHSSTTSLFISTNQSSSLFQTNQSIIPQSSSSQSISKLTNLSSTNQNHLSNHFDRLELLLQTLENKKPIIEKHPLATCEYDQQTDIIQTSDTNINVKSKSNMTSSNNLNTKINNNTSSLHKQKPKHHSSSQSKATFTGFLADQEAPDIDFSLISSDSSELERVVWGPSGPPATLSLAKFGIFVPTPEILQLQRRQSIINDQIDQTADEQNNDRSVPNIQQKVYEKEQL</sequence>
<accession>A0A5J4VA79</accession>
<keyword evidence="2" id="KW-0472">Membrane</keyword>
<protein>
    <submittedName>
        <fullName evidence="3">Uncharacterized protein</fullName>
    </submittedName>
</protein>